<dbReference type="STRING" id="29170.A0A368GDX6"/>
<feature type="transmembrane region" description="Helical" evidence="1">
    <location>
        <begin position="101"/>
        <end position="124"/>
    </location>
</feature>
<feature type="transmembrane region" description="Helical" evidence="1">
    <location>
        <begin position="30"/>
        <end position="53"/>
    </location>
</feature>
<evidence type="ECO:0000313" key="3">
    <source>
        <dbReference type="Proteomes" id="UP000252519"/>
    </source>
</evidence>
<comment type="caution">
    <text evidence="2">The sequence shown here is derived from an EMBL/GenBank/DDBJ whole genome shotgun (WGS) entry which is preliminary data.</text>
</comment>
<protein>
    <recommendedName>
        <fullName evidence="4">G-protein coupled receptors family 1 profile domain-containing protein</fullName>
    </recommendedName>
</protein>
<evidence type="ECO:0000313" key="2">
    <source>
        <dbReference type="EMBL" id="RCN42613.1"/>
    </source>
</evidence>
<gene>
    <name evidence="2" type="ORF">ANCCAN_11415</name>
</gene>
<keyword evidence="1" id="KW-0812">Transmembrane</keyword>
<dbReference type="Pfam" id="PF10321">
    <property type="entry name" value="7TM_GPCR_Srt"/>
    <property type="match status" value="1"/>
</dbReference>
<feature type="transmembrane region" description="Helical" evidence="1">
    <location>
        <begin position="65"/>
        <end position="89"/>
    </location>
</feature>
<evidence type="ECO:0008006" key="4">
    <source>
        <dbReference type="Google" id="ProtNLM"/>
    </source>
</evidence>
<accession>A0A368GDX6</accession>
<name>A0A368GDX6_ANCCA</name>
<dbReference type="PANTHER" id="PTHR23021:SF11">
    <property type="entry name" value="SERPENTINE RECEPTOR, CLASS T"/>
    <property type="match status" value="1"/>
</dbReference>
<dbReference type="SUPFAM" id="SSF81321">
    <property type="entry name" value="Family A G protein-coupled receptor-like"/>
    <property type="match status" value="1"/>
</dbReference>
<sequence length="310" mass="35120">MDDILIYGGFPPKYQCTNESRTAEEPSVALGIYCIAFGVVFISLYLVCFTALTQRDLRKLPVYKIMIFLSICDIAMLVSNSILTGFFFIKGVVFCSFPLPIYILGCLTSCCWGASCSGGLCLVFTRLVDLWSRRIHEMLFGGKRVFAMILLCVMYSLFFFFFPSPGLFNAKYYSWIYDPMVNDNEEVFEGDSSWIIAGNNLLTVTSTFALYIAYFISFLYKYHHTYAYRMASYEKQVPDLPPVPLQMQERKDVLDLLSPTRSSDSLLGYQQDSSSQGSADVLQKQEEDHNGISGFYLALTVDLEQFSACS</sequence>
<dbReference type="Proteomes" id="UP000252519">
    <property type="component" value="Unassembled WGS sequence"/>
</dbReference>
<keyword evidence="1" id="KW-1133">Transmembrane helix</keyword>
<organism evidence="2 3">
    <name type="scientific">Ancylostoma caninum</name>
    <name type="common">Dog hookworm</name>
    <dbReference type="NCBI Taxonomy" id="29170"/>
    <lineage>
        <taxon>Eukaryota</taxon>
        <taxon>Metazoa</taxon>
        <taxon>Ecdysozoa</taxon>
        <taxon>Nematoda</taxon>
        <taxon>Chromadorea</taxon>
        <taxon>Rhabditida</taxon>
        <taxon>Rhabditina</taxon>
        <taxon>Rhabditomorpha</taxon>
        <taxon>Strongyloidea</taxon>
        <taxon>Ancylostomatidae</taxon>
        <taxon>Ancylostomatinae</taxon>
        <taxon>Ancylostoma</taxon>
    </lineage>
</organism>
<evidence type="ECO:0000256" key="1">
    <source>
        <dbReference type="SAM" id="Phobius"/>
    </source>
</evidence>
<keyword evidence="1" id="KW-0472">Membrane</keyword>
<keyword evidence="3" id="KW-1185">Reference proteome</keyword>
<dbReference type="InterPro" id="IPR019425">
    <property type="entry name" value="7TM_GPCR_serpentine_rcpt_Srt"/>
</dbReference>
<dbReference type="AlphaFoldDB" id="A0A368GDX6"/>
<feature type="transmembrane region" description="Helical" evidence="1">
    <location>
        <begin position="145"/>
        <end position="162"/>
    </location>
</feature>
<feature type="transmembrane region" description="Helical" evidence="1">
    <location>
        <begin position="201"/>
        <end position="220"/>
    </location>
</feature>
<dbReference type="Gene3D" id="1.20.1070.10">
    <property type="entry name" value="Rhodopsin 7-helix transmembrane proteins"/>
    <property type="match status" value="1"/>
</dbReference>
<dbReference type="EMBL" id="JOJR01000187">
    <property type="protein sequence ID" value="RCN42613.1"/>
    <property type="molecule type" value="Genomic_DNA"/>
</dbReference>
<proteinExistence type="predicted"/>
<dbReference type="OrthoDB" id="5852380at2759"/>
<dbReference type="PANTHER" id="PTHR23021">
    <property type="entry name" value="SERPENTINE RECEPTOR, CLASS T"/>
    <property type="match status" value="1"/>
</dbReference>
<reference evidence="2 3" key="1">
    <citation type="submission" date="2014-10" db="EMBL/GenBank/DDBJ databases">
        <title>Draft genome of the hookworm Ancylostoma caninum.</title>
        <authorList>
            <person name="Mitreva M."/>
        </authorList>
    </citation>
    <scope>NUCLEOTIDE SEQUENCE [LARGE SCALE GENOMIC DNA]</scope>
    <source>
        <strain evidence="2 3">Baltimore</strain>
    </source>
</reference>